<dbReference type="EMBL" id="JAGTJQ010000010">
    <property type="protein sequence ID" value="KAH7020841.1"/>
    <property type="molecule type" value="Genomic_DNA"/>
</dbReference>
<name>A0A9P8XVS2_9PEZI</name>
<feature type="region of interest" description="Disordered" evidence="1">
    <location>
        <begin position="53"/>
        <end position="77"/>
    </location>
</feature>
<evidence type="ECO:0000313" key="2">
    <source>
        <dbReference type="EMBL" id="KAH7020841.1"/>
    </source>
</evidence>
<feature type="region of interest" description="Disordered" evidence="1">
    <location>
        <begin position="156"/>
        <end position="190"/>
    </location>
</feature>
<dbReference type="AlphaFoldDB" id="A0A9P8XVS2"/>
<reference evidence="2" key="1">
    <citation type="journal article" date="2021" name="Nat. Commun.">
        <title>Genetic determinants of endophytism in the Arabidopsis root mycobiome.</title>
        <authorList>
            <person name="Mesny F."/>
            <person name="Miyauchi S."/>
            <person name="Thiergart T."/>
            <person name="Pickel B."/>
            <person name="Atanasova L."/>
            <person name="Karlsson M."/>
            <person name="Huettel B."/>
            <person name="Barry K.W."/>
            <person name="Haridas S."/>
            <person name="Chen C."/>
            <person name="Bauer D."/>
            <person name="Andreopoulos W."/>
            <person name="Pangilinan J."/>
            <person name="LaButti K."/>
            <person name="Riley R."/>
            <person name="Lipzen A."/>
            <person name="Clum A."/>
            <person name="Drula E."/>
            <person name="Henrissat B."/>
            <person name="Kohler A."/>
            <person name="Grigoriev I.V."/>
            <person name="Martin F.M."/>
            <person name="Hacquard S."/>
        </authorList>
    </citation>
    <scope>NUCLEOTIDE SEQUENCE</scope>
    <source>
        <strain evidence="2">MPI-CAGE-CH-0230</strain>
    </source>
</reference>
<feature type="compositionally biased region" description="Gly residues" evidence="1">
    <location>
        <begin position="167"/>
        <end position="180"/>
    </location>
</feature>
<organism evidence="2 3">
    <name type="scientific">Microdochium trichocladiopsis</name>
    <dbReference type="NCBI Taxonomy" id="1682393"/>
    <lineage>
        <taxon>Eukaryota</taxon>
        <taxon>Fungi</taxon>
        <taxon>Dikarya</taxon>
        <taxon>Ascomycota</taxon>
        <taxon>Pezizomycotina</taxon>
        <taxon>Sordariomycetes</taxon>
        <taxon>Xylariomycetidae</taxon>
        <taxon>Xylariales</taxon>
        <taxon>Microdochiaceae</taxon>
        <taxon>Microdochium</taxon>
    </lineage>
</organism>
<dbReference type="Proteomes" id="UP000756346">
    <property type="component" value="Unassembled WGS sequence"/>
</dbReference>
<feature type="compositionally biased region" description="Low complexity" evidence="1">
    <location>
        <begin position="53"/>
        <end position="74"/>
    </location>
</feature>
<keyword evidence="3" id="KW-1185">Reference proteome</keyword>
<sequence length="256" mass="27531">MQDYRAALDEARNRLDSLGFTTPSQLHRQHRIANASASALAALLSSTAAGAAAALTTPGQRQGRGQEQQQEQQQPLGMPRSDLTTFARAMAPLVMANVQDAAAIQLDSINARVHAWRAALGPERWRELRVVVTTGHMPRAGFLPGQYFERMLRENGRTGRTGRTRGSCGGSGDNGGTGADGRGRGDGGEEEVPEKRLFYMEVARPDVAGVLDFLGTHVVDGKAGVEFFGDAGRLHRDILADAAARYLDGMDLPPWP</sequence>
<comment type="caution">
    <text evidence="2">The sequence shown here is derived from an EMBL/GenBank/DDBJ whole genome shotgun (WGS) entry which is preliminary data.</text>
</comment>
<evidence type="ECO:0000313" key="3">
    <source>
        <dbReference type="Proteomes" id="UP000756346"/>
    </source>
</evidence>
<feature type="compositionally biased region" description="Basic and acidic residues" evidence="1">
    <location>
        <begin position="181"/>
        <end position="190"/>
    </location>
</feature>
<protein>
    <submittedName>
        <fullName evidence="2">Uncharacterized protein</fullName>
    </submittedName>
</protein>
<dbReference type="RefSeq" id="XP_046007042.1">
    <property type="nucleotide sequence ID" value="XM_046155196.1"/>
</dbReference>
<dbReference type="GeneID" id="70184742"/>
<accession>A0A9P8XVS2</accession>
<proteinExistence type="predicted"/>
<gene>
    <name evidence="2" type="ORF">B0I36DRAFT_333264</name>
</gene>
<evidence type="ECO:0000256" key="1">
    <source>
        <dbReference type="SAM" id="MobiDB-lite"/>
    </source>
</evidence>
<dbReference type="OrthoDB" id="2110994at2759"/>